<dbReference type="RefSeq" id="WP_133850136.1">
    <property type="nucleotide sequence ID" value="NZ_SNXZ01000002.1"/>
</dbReference>
<evidence type="ECO:0000313" key="2">
    <source>
        <dbReference type="EMBL" id="TDQ01576.1"/>
    </source>
</evidence>
<accession>A0A4R6SJL2</accession>
<sequence length="398" mass="42964">MKRRAIVAITAAAALGLGVLATSASAAPTPALSAAPTNLPTSQFTLSANYHQFDTINAALISRVGTAPVHTVMDNANHDRTALGSVSVNGLSGGFQFDSGDNGDCTNYPQGITTTRDAVGTTNSGTYDGHQLVVVSWYTKDGCDGATTRSRITMVDWDATYPNKYRKVLLVQPTGDATNPDFKDIPIHAGGVSWYGDYLYVADTGHGMRVFDMRKILKTNTGGTADQIGHQTGNTYYAHNYAYVLPQIGTITSNTTSGTALAWSSISLDRVSKSIVMVEYTCQSCSDYPKRAPRAIRYPFGTGGIFAASTTSSQALQLPWYNLNGVASHNGRWWFNSSGQKQLYYWTPTAGSHTYSWIGGGESMSYWEDATQADLLWTLQETKGNRNVFAFTQASYDG</sequence>
<keyword evidence="3" id="KW-1185">Reference proteome</keyword>
<evidence type="ECO:0000256" key="1">
    <source>
        <dbReference type="SAM" id="SignalP"/>
    </source>
</evidence>
<dbReference type="Proteomes" id="UP000295444">
    <property type="component" value="Unassembled WGS sequence"/>
</dbReference>
<keyword evidence="1" id="KW-0732">Signal</keyword>
<dbReference type="OrthoDB" id="618894at2"/>
<evidence type="ECO:0000313" key="3">
    <source>
        <dbReference type="Proteomes" id="UP000295444"/>
    </source>
</evidence>
<evidence type="ECO:0008006" key="4">
    <source>
        <dbReference type="Google" id="ProtNLM"/>
    </source>
</evidence>
<protein>
    <recommendedName>
        <fullName evidence="4">LVIVD repeat-containing protein</fullName>
    </recommendedName>
</protein>
<comment type="caution">
    <text evidence="2">The sequence shown here is derived from an EMBL/GenBank/DDBJ whole genome shotgun (WGS) entry which is preliminary data.</text>
</comment>
<feature type="chain" id="PRO_5020766738" description="LVIVD repeat-containing protein" evidence="1">
    <location>
        <begin position="27"/>
        <end position="398"/>
    </location>
</feature>
<dbReference type="AlphaFoldDB" id="A0A4R6SJL2"/>
<proteinExistence type="predicted"/>
<organism evidence="2 3">
    <name type="scientific">Labedaea rhizosphaerae</name>
    <dbReference type="NCBI Taxonomy" id="598644"/>
    <lineage>
        <taxon>Bacteria</taxon>
        <taxon>Bacillati</taxon>
        <taxon>Actinomycetota</taxon>
        <taxon>Actinomycetes</taxon>
        <taxon>Pseudonocardiales</taxon>
        <taxon>Pseudonocardiaceae</taxon>
        <taxon>Labedaea</taxon>
    </lineage>
</organism>
<gene>
    <name evidence="2" type="ORF">EV186_1021445</name>
</gene>
<feature type="signal peptide" evidence="1">
    <location>
        <begin position="1"/>
        <end position="26"/>
    </location>
</feature>
<name>A0A4R6SJL2_LABRH</name>
<reference evidence="2 3" key="1">
    <citation type="submission" date="2019-03" db="EMBL/GenBank/DDBJ databases">
        <title>Genomic Encyclopedia of Type Strains, Phase IV (KMG-IV): sequencing the most valuable type-strain genomes for metagenomic binning, comparative biology and taxonomic classification.</title>
        <authorList>
            <person name="Goeker M."/>
        </authorList>
    </citation>
    <scope>NUCLEOTIDE SEQUENCE [LARGE SCALE GENOMIC DNA]</scope>
    <source>
        <strain evidence="2 3">DSM 45361</strain>
    </source>
</reference>
<dbReference type="EMBL" id="SNXZ01000002">
    <property type="protein sequence ID" value="TDQ01576.1"/>
    <property type="molecule type" value="Genomic_DNA"/>
</dbReference>